<protein>
    <submittedName>
        <fullName evidence="5">Alpha-2-macroglobulin family protein</fullName>
    </submittedName>
</protein>
<dbReference type="InterPro" id="IPR051802">
    <property type="entry name" value="YfhM-like"/>
</dbReference>
<feature type="chain" id="PRO_5044003830" evidence="2">
    <location>
        <begin position="22"/>
        <end position="1843"/>
    </location>
</feature>
<feature type="domain" description="Alpha-2-macroglobulin" evidence="3">
    <location>
        <begin position="1097"/>
        <end position="1187"/>
    </location>
</feature>
<evidence type="ECO:0000313" key="7">
    <source>
        <dbReference type="Proteomes" id="UP001168478"/>
    </source>
</evidence>
<dbReference type="InterPro" id="IPR008930">
    <property type="entry name" value="Terpenoid_cyclase/PrenylTrfase"/>
</dbReference>
<organism evidence="5 7">
    <name type="scientific">Leyella lascolaii</name>
    <dbReference type="NCBI Taxonomy" id="1776379"/>
    <lineage>
        <taxon>Bacteria</taxon>
        <taxon>Pseudomonadati</taxon>
        <taxon>Bacteroidota</taxon>
        <taxon>Bacteroidia</taxon>
        <taxon>Bacteroidales</taxon>
        <taxon>Prevotellaceae</taxon>
        <taxon>Leyella</taxon>
    </lineage>
</organism>
<dbReference type="InterPro" id="IPR041246">
    <property type="entry name" value="Bact_MG10"/>
</dbReference>
<dbReference type="EMBL" id="JAUEIE010000009">
    <property type="protein sequence ID" value="MDN0023241.1"/>
    <property type="molecule type" value="Genomic_DNA"/>
</dbReference>
<proteinExistence type="inferred from homology"/>
<dbReference type="Gene3D" id="1.50.10.20">
    <property type="match status" value="1"/>
</dbReference>
<evidence type="ECO:0000259" key="3">
    <source>
        <dbReference type="SMART" id="SM01360"/>
    </source>
</evidence>
<dbReference type="Gene3D" id="2.60.40.1930">
    <property type="match status" value="1"/>
</dbReference>
<dbReference type="Gene3D" id="2.60.40.10">
    <property type="entry name" value="Immunoglobulins"/>
    <property type="match status" value="1"/>
</dbReference>
<dbReference type="SMART" id="SM01360">
    <property type="entry name" value="A2M"/>
    <property type="match status" value="1"/>
</dbReference>
<dbReference type="InterPro" id="IPR013783">
    <property type="entry name" value="Ig-like_fold"/>
</dbReference>
<sequence length="1843" mass="205678">MKHRLLLVVFAALMIPAAVSADSYTTLWKREAEAREKDLPKTRIDILDRIIAKAEADKAYGQLLKAQVTRIGVSATVSPDSLAPAVSRLEAEAKRAESVDVVLAAVYNSVLGTVYRERPSLSDDAAARSEAFYDLSLRHPDRLARAFATGYAPFIEDGVDSRIFGDDVLHVLGMEAGRYAFLHDYYEKAGNRAATCLCALKMVQQNREGTTLKMQKSAYLQSIDSLIDKYGDLDVAGELAIERYNFMEASEDATPEDKMNYIDYALVKWGAWQRMNVLRNAVKRLTMPYFNVTLGDKLALPGRPKKVTVASLCNIGQLTMTVRRVNVKGDDDINPSDPDDYARLKKLIVPGETFTRTRRYIGMPPYKVVSDSMQIDGLKNGVYLVEFTTDNASVPVERTLLYVSNLMLVNEAMPGNNVRMVVVNATTGEPVPGARIRVTSTERRNSDNKGVETLTCNDAGEALYNCRPDFRHSYYIYTDGDTAFPESSFGGYFSYNDNRRKVNYVSLYTDRRIYRPGQTVHLAALAYSHDSETKRSAAIGGRVMTLTLRDANYKEVAKRKVVTDSFGMASADFVLPASCLPGNFSVRCDFGSNGITSFSVEEYKRPTFDVQFDKLTSGYSSGDTVTVKGSAKTYAGVPVQGARVVYTVTRRPSMLWRYYGGGDATVQILSDTIATGSDGKFSIRVPVALPETMDERPNRYYSFDVLAVVTDMAGETHDGETSIPLSDRPTSLTCDMPARVERDSLKTVTFFYRNNAGEMIDGDVTFYIDSEKYTCKANVPAAISSSQLRSMRHTLRAYCGNDTIEREFVVFTMQDRKAVVETHDWFYASAEEFGADGRPVYVQLGSSDSLLHVFYTVLAGDRILENGTMTLRDELHTRELTYKPEYGDGVLLNYAWVKDGRLYRHSVTLTRPKKDTRLMMKWTTFRDRLTPGQKEEWTLSVSRPDGTPADAQLMATLYDKSLDALRRNWWRLSMPLYYSVPFTSWSARYATNIGVYGEMPLKLLDERGLDFGHYDVTPLLGIVAVNEVLMAKGEVLRSKEMIAQPMSASDEVMSVGYARTVEDASGDNIMIRGTKETVTLEEDSGQTPQMRENFNETAFFYPGLTTDEKGNISIKFTLPESITTWKFMGIAHDKDMNSGMLEGEAVAQKTVMVQPNVPRFVRNGDKVSISARLFNTSEKDVTGTARLALLNPENEKEVWHQTVKYAVKKGETAAVSFSFDMDKVANDGLLICRVTASGRGYSDGEQHYMAVMPDRELVTNTKAFTWDGAGERTIDLRQMFAEDNDDNRLTVEYTDNPSWLILQTLPVITETCEDNALCLAAAYYANGLGRNIIKSVPDFKRVLDLWEQEKGEETSLMSNLQKNEELKSVVLSETPWLMEAKTEADRKRMLTGFYDESALEYRLNDVLAKLRKLQNGDGSFSWWQGMSGSVYMTSAVAGMLVRLNAMTGADPATAGMLKAAIDFLGKNVATEVESLKKAESKGEKNLRPSEMAVTYLYICTLDGRELDGQRKKDYDYLVNLLERESAGLTIAGKANIALIMSGSGRGEKAAELLRSVKEYSVFSDEMGRYFDTPKAFYSWYDYRIPTQTAVIEALQAVTPEDVTTIREMQRWLLQSKRTQGWDTPLNNVDAVYAFMKGNADAVTLSEKSVPVMKVDGSKLELPKSAAGTGYVKATRTGDGMNTLTVEKYSEGMSWGAVYAQFMQDVKDVEGASEGLTVKREILKDGKVLADGAALYVGDRIKVRITVSAARDYDFVQLTDKRAACLEPALQISGYHRGCYYAQGDNRTGYYFDRMAKGKHVIETEYYVDRAGTYSTGTCTVQCAYSPEYSARSGAMTINVSERK</sequence>
<evidence type="ECO:0000313" key="6">
    <source>
        <dbReference type="Proteomes" id="UP001167831"/>
    </source>
</evidence>
<dbReference type="PANTHER" id="PTHR40094">
    <property type="entry name" value="ALPHA-2-MACROGLOBULIN HOMOLOG"/>
    <property type="match status" value="1"/>
</dbReference>
<evidence type="ECO:0000313" key="4">
    <source>
        <dbReference type="EMBL" id="MDN0023241.1"/>
    </source>
</evidence>
<accession>A0AAW7JJN5</accession>
<dbReference type="InterPro" id="IPR002890">
    <property type="entry name" value="MG2"/>
</dbReference>
<feature type="signal peptide" evidence="2">
    <location>
        <begin position="1"/>
        <end position="21"/>
    </location>
</feature>
<dbReference type="Proteomes" id="UP001167831">
    <property type="component" value="Unassembled WGS sequence"/>
</dbReference>
<dbReference type="GO" id="GO:0004866">
    <property type="term" value="F:endopeptidase inhibitor activity"/>
    <property type="evidence" value="ECO:0007669"/>
    <property type="project" value="InterPro"/>
</dbReference>
<dbReference type="Pfam" id="PF01835">
    <property type="entry name" value="MG2"/>
    <property type="match status" value="1"/>
</dbReference>
<reference evidence="5" key="1">
    <citation type="submission" date="2023-06" db="EMBL/GenBank/DDBJ databases">
        <authorList>
            <person name="Zeman M."/>
            <person name="Kubasova T."/>
            <person name="Jahodarova E."/>
            <person name="Nykrynova M."/>
            <person name="Rychlik I."/>
        </authorList>
    </citation>
    <scope>NUCLEOTIDE SEQUENCE</scope>
    <source>
        <strain evidence="5">ET15</strain>
        <strain evidence="4">ET37</strain>
    </source>
</reference>
<keyword evidence="2" id="KW-0732">Signal</keyword>
<dbReference type="Gene3D" id="2.20.130.20">
    <property type="match status" value="1"/>
</dbReference>
<name>A0AAW7JJN5_9BACT</name>
<dbReference type="Pfam" id="PF00207">
    <property type="entry name" value="A2M"/>
    <property type="match status" value="1"/>
</dbReference>
<keyword evidence="6" id="KW-1185">Reference proteome</keyword>
<evidence type="ECO:0000256" key="2">
    <source>
        <dbReference type="SAM" id="SignalP"/>
    </source>
</evidence>
<gene>
    <name evidence="4" type="ORF">QVN81_09445</name>
    <name evidence="5" type="ORF">QVN84_06230</name>
</gene>
<evidence type="ECO:0000313" key="5">
    <source>
        <dbReference type="EMBL" id="MDN0025117.1"/>
    </source>
</evidence>
<comment type="caution">
    <text evidence="5">The sequence shown here is derived from an EMBL/GenBank/DDBJ whole genome shotgun (WGS) entry which is preliminary data.</text>
</comment>
<dbReference type="EMBL" id="JAUEIF010000004">
    <property type="protein sequence ID" value="MDN0025117.1"/>
    <property type="molecule type" value="Genomic_DNA"/>
</dbReference>
<dbReference type="RefSeq" id="WP_289825668.1">
    <property type="nucleotide sequence ID" value="NZ_JAUEIE010000009.1"/>
</dbReference>
<evidence type="ECO:0000256" key="1">
    <source>
        <dbReference type="ARBA" id="ARBA00010556"/>
    </source>
</evidence>
<dbReference type="SUPFAM" id="SSF48239">
    <property type="entry name" value="Terpenoid cyclases/Protein prenyltransferases"/>
    <property type="match status" value="1"/>
</dbReference>
<reference evidence="5" key="2">
    <citation type="submission" date="2023-08" db="EMBL/GenBank/DDBJ databases">
        <title>Identification and characterization of horizontal gene transfer across gut microbiota members of farm animals based on homology search.</title>
        <authorList>
            <person name="Schwarzerova J."/>
            <person name="Nykrynova M."/>
            <person name="Jureckova K."/>
            <person name="Cejkova D."/>
            <person name="Rychlik I."/>
        </authorList>
    </citation>
    <scope>NUCLEOTIDE SEQUENCE</scope>
    <source>
        <strain evidence="5">ET15</strain>
        <strain evidence="4">ET37</strain>
    </source>
</reference>
<dbReference type="InterPro" id="IPR001599">
    <property type="entry name" value="Macroglobln_a2"/>
</dbReference>
<comment type="similarity">
    <text evidence="1">Belongs to the protease inhibitor I39 (alpha-2-macroglobulin) family. Bacterial alpha-2-macroglobulin subfamily.</text>
</comment>
<dbReference type="Proteomes" id="UP001168478">
    <property type="component" value="Unassembled WGS sequence"/>
</dbReference>
<dbReference type="PANTHER" id="PTHR40094:SF1">
    <property type="entry name" value="UBIQUITIN DOMAIN-CONTAINING PROTEIN"/>
    <property type="match status" value="1"/>
</dbReference>
<dbReference type="Pfam" id="PF17973">
    <property type="entry name" value="bMG10"/>
    <property type="match status" value="1"/>
</dbReference>